<keyword evidence="7" id="KW-1185">Reference proteome</keyword>
<keyword evidence="2" id="KW-0285">Flavoprotein</keyword>
<reference evidence="7" key="1">
    <citation type="submission" date="2014-09" db="EMBL/GenBank/DDBJ databases">
        <title>Whole genome shotgun sequence of Streptomyces sp. NBRC 110027.</title>
        <authorList>
            <person name="Komaki H."/>
            <person name="Ichikawa N."/>
            <person name="Katano-Makiyama Y."/>
            <person name="Hosoyama A."/>
            <person name="Hashimoto M."/>
            <person name="Uohara A."/>
            <person name="Kitahashi Y."/>
            <person name="Ohji S."/>
            <person name="Kimura A."/>
            <person name="Yamazoe A."/>
            <person name="Igarashi Y."/>
            <person name="Fujita N."/>
        </authorList>
    </citation>
    <scope>NUCLEOTIDE SEQUENCE [LARGE SCALE GENOMIC DNA]</scope>
    <source>
        <strain evidence="7">NBRC 110027</strain>
    </source>
</reference>
<dbReference type="PANTHER" id="PTHR43004">
    <property type="entry name" value="TRK SYSTEM POTASSIUM UPTAKE PROTEIN"/>
    <property type="match status" value="1"/>
</dbReference>
<keyword evidence="6" id="KW-0503">Monooxygenase</keyword>
<evidence type="ECO:0000259" key="5">
    <source>
        <dbReference type="Pfam" id="PF01494"/>
    </source>
</evidence>
<name>A0A0P4R8W8_9ACTN</name>
<evidence type="ECO:0000256" key="3">
    <source>
        <dbReference type="ARBA" id="ARBA00022827"/>
    </source>
</evidence>
<dbReference type="Pfam" id="PF01494">
    <property type="entry name" value="FAD_binding_3"/>
    <property type="match status" value="1"/>
</dbReference>
<dbReference type="RefSeq" id="WP_042155666.1">
    <property type="nucleotide sequence ID" value="NZ_BBNO01000005.1"/>
</dbReference>
<dbReference type="Gene3D" id="3.50.50.60">
    <property type="entry name" value="FAD/NAD(P)-binding domain"/>
    <property type="match status" value="1"/>
</dbReference>
<reference evidence="6 7" key="2">
    <citation type="journal article" date="2015" name="Stand. Genomic Sci.">
        <title>Draft genome sequence of marine-derived Streptomyces sp. TP-A0598, a producer of anti-MRSA antibiotic lydicamycins.</title>
        <authorList>
            <person name="Komaki H."/>
            <person name="Ichikawa N."/>
            <person name="Hosoyama A."/>
            <person name="Fujita N."/>
            <person name="Igarashi Y."/>
        </authorList>
    </citation>
    <scope>NUCLEOTIDE SEQUENCE [LARGE SCALE GENOMIC DNA]</scope>
    <source>
        <strain evidence="6 7">NBRC 110027</strain>
    </source>
</reference>
<comment type="cofactor">
    <cofactor evidence="1">
        <name>FAD</name>
        <dbReference type="ChEBI" id="CHEBI:57692"/>
    </cofactor>
</comment>
<evidence type="ECO:0000313" key="7">
    <source>
        <dbReference type="Proteomes" id="UP000048965"/>
    </source>
</evidence>
<dbReference type="InterPro" id="IPR036188">
    <property type="entry name" value="FAD/NAD-bd_sf"/>
</dbReference>
<evidence type="ECO:0000313" key="6">
    <source>
        <dbReference type="EMBL" id="GAO09312.1"/>
    </source>
</evidence>
<dbReference type="InterPro" id="IPR050641">
    <property type="entry name" value="RIFMO-like"/>
</dbReference>
<dbReference type="PRINTS" id="PR00420">
    <property type="entry name" value="RNGMNOXGNASE"/>
</dbReference>
<comment type="caution">
    <text evidence="6">The sequence shown here is derived from an EMBL/GenBank/DDBJ whole genome shotgun (WGS) entry which is preliminary data.</text>
</comment>
<dbReference type="GO" id="GO:0071949">
    <property type="term" value="F:FAD binding"/>
    <property type="evidence" value="ECO:0007669"/>
    <property type="project" value="InterPro"/>
</dbReference>
<keyword evidence="6" id="KW-0560">Oxidoreductase</keyword>
<feature type="region of interest" description="Disordered" evidence="4">
    <location>
        <begin position="1"/>
        <end position="20"/>
    </location>
</feature>
<evidence type="ECO:0000256" key="2">
    <source>
        <dbReference type="ARBA" id="ARBA00022630"/>
    </source>
</evidence>
<dbReference type="Gene3D" id="3.30.70.2450">
    <property type="match status" value="1"/>
</dbReference>
<dbReference type="InterPro" id="IPR002938">
    <property type="entry name" value="FAD-bd"/>
</dbReference>
<dbReference type="PANTHER" id="PTHR43004:SF19">
    <property type="entry name" value="BINDING MONOOXYGENASE, PUTATIVE (JCVI)-RELATED"/>
    <property type="match status" value="1"/>
</dbReference>
<proteinExistence type="predicted"/>
<dbReference type="OrthoDB" id="8670884at2"/>
<dbReference type="GO" id="GO:0016709">
    <property type="term" value="F:oxidoreductase activity, acting on paired donors, with incorporation or reduction of molecular oxygen, NAD(P)H as one donor, and incorporation of one atom of oxygen"/>
    <property type="evidence" value="ECO:0007669"/>
    <property type="project" value="UniProtKB-ARBA"/>
</dbReference>
<feature type="domain" description="FAD-binding" evidence="5">
    <location>
        <begin position="23"/>
        <end position="356"/>
    </location>
</feature>
<dbReference type="SUPFAM" id="SSF51905">
    <property type="entry name" value="FAD/NAD(P)-binding domain"/>
    <property type="match status" value="1"/>
</dbReference>
<evidence type="ECO:0000256" key="4">
    <source>
        <dbReference type="SAM" id="MobiDB-lite"/>
    </source>
</evidence>
<dbReference type="EMBL" id="BBNO01000005">
    <property type="protein sequence ID" value="GAO09312.1"/>
    <property type="molecule type" value="Genomic_DNA"/>
</dbReference>
<organism evidence="6 7">
    <name type="scientific">Streptomyces lydicamycinicus</name>
    <dbReference type="NCBI Taxonomy" id="1546107"/>
    <lineage>
        <taxon>Bacteria</taxon>
        <taxon>Bacillati</taxon>
        <taxon>Actinomycetota</taxon>
        <taxon>Actinomycetes</taxon>
        <taxon>Kitasatosporales</taxon>
        <taxon>Streptomycetaceae</taxon>
        <taxon>Streptomyces</taxon>
    </lineage>
</organism>
<keyword evidence="3" id="KW-0274">FAD</keyword>
<accession>A0A0P4R8W8</accession>
<gene>
    <name evidence="6" type="ORF">TPA0598_05_00330</name>
</gene>
<feature type="compositionally biased region" description="Basic and acidic residues" evidence="4">
    <location>
        <begin position="1"/>
        <end position="10"/>
    </location>
</feature>
<evidence type="ECO:0000256" key="1">
    <source>
        <dbReference type="ARBA" id="ARBA00001974"/>
    </source>
</evidence>
<dbReference type="AlphaFoldDB" id="A0A0P4R8W8"/>
<dbReference type="Proteomes" id="UP000048965">
    <property type="component" value="Unassembled WGS sequence"/>
</dbReference>
<dbReference type="Pfam" id="PF21274">
    <property type="entry name" value="Rng_hyd_C"/>
    <property type="match status" value="1"/>
</dbReference>
<sequence length="536" mass="56706">MHAMNRRTDQSDGAGAGPRGAHDTDVIVVGAGPTGLLLAGDLAEAGLGVTLLERRPAEISNLTRALVVHARSLEQLDARGLADELVAGGHPLTGLRLFGRATIDPTQLRSRFPFVLVTPQFEVERVLERRARRAGVTFRHDSEVLGLDQDAEGVTVRFRTAEGLGSVRAAYVVGTDGVRSTIREAVGLPFPGKSVIRSLVLADVRLAQEPDSPLTFNATGDAFALIASFGGGWYRVIGWNRHRQAADDAPADLDEVRELTRLALGSDYGMHDARWISRFHSDERQVPSYRVGRVFLAGDAAHVHSPAGALGMNTGLQDAANLSWKLAAVLRGRAPDGLLDSYQTERHPVGKQALRSSGTLIRIALMPTAPGHAVRALAAQLVNHVRPLARRAVRTISGLGIAYPAGPGAHPLAGHRAPDFRLAGGSRLYELLRQGRFVLITPAGEPGVPQATASGGGSSRPADARVVTASWRSERRTALLVRPDGYIAWATDATAPAARAAALRGAVAHWTGTEDGASIAADLTPPAHAADTPAGR</sequence>
<dbReference type="Gene3D" id="3.40.30.120">
    <property type="match status" value="1"/>
</dbReference>
<protein>
    <submittedName>
        <fullName evidence="6">Putative monooxygenase</fullName>
    </submittedName>
</protein>